<comment type="caution">
    <text evidence="2">The sequence shown here is derived from an EMBL/GenBank/DDBJ whole genome shotgun (WGS) entry which is preliminary data.</text>
</comment>
<dbReference type="AlphaFoldDB" id="A0A9N8HGV0"/>
<dbReference type="EMBL" id="CAICTM010000660">
    <property type="protein sequence ID" value="CAB9514568.1"/>
    <property type="molecule type" value="Genomic_DNA"/>
</dbReference>
<sequence>MGCQHSKANFTSFGRADDEAVPALEEAMKNMTPPESLEELKVFGEGLQTGDILLMHCTHTFGKLAQLMTYNVWDHVAMIVRLDDDSDITQKRIALIQAKPQPKSSTLDWPLPGSPGYGNVEVFEAMGGGVFSYPFVEHAIARGKFCKYTCVRRLRDAQGQPLSSDRRAKIEQFVQDMWGRPYEDSGVAGMSELARPIVKGAPNKSKKANKDQEALDRLFCSELIAEAYQRAGLLPEESLNSNDILPAHFAPEQCIDTYLKAETHGYTLSDVEIFKGPTTKLTKVINDRREELRANNDDADPALQEQPLQKTDSEQGLKPQ</sequence>
<evidence type="ECO:0000256" key="1">
    <source>
        <dbReference type="SAM" id="MobiDB-lite"/>
    </source>
</evidence>
<reference evidence="2" key="1">
    <citation type="submission" date="2020-06" db="EMBL/GenBank/DDBJ databases">
        <authorList>
            <consortium name="Plant Systems Biology data submission"/>
        </authorList>
    </citation>
    <scope>NUCLEOTIDE SEQUENCE</scope>
    <source>
        <strain evidence="2">D6</strain>
    </source>
</reference>
<evidence type="ECO:0000313" key="2">
    <source>
        <dbReference type="EMBL" id="CAB9514568.1"/>
    </source>
</evidence>
<dbReference type="SUPFAM" id="SSF54001">
    <property type="entry name" value="Cysteine proteinases"/>
    <property type="match status" value="1"/>
</dbReference>
<name>A0A9N8HGV0_9STRA</name>
<feature type="region of interest" description="Disordered" evidence="1">
    <location>
        <begin position="289"/>
        <end position="320"/>
    </location>
</feature>
<evidence type="ECO:0000313" key="3">
    <source>
        <dbReference type="Proteomes" id="UP001153069"/>
    </source>
</evidence>
<organism evidence="2 3">
    <name type="scientific">Seminavis robusta</name>
    <dbReference type="NCBI Taxonomy" id="568900"/>
    <lineage>
        <taxon>Eukaryota</taxon>
        <taxon>Sar</taxon>
        <taxon>Stramenopiles</taxon>
        <taxon>Ochrophyta</taxon>
        <taxon>Bacillariophyta</taxon>
        <taxon>Bacillariophyceae</taxon>
        <taxon>Bacillariophycidae</taxon>
        <taxon>Naviculales</taxon>
        <taxon>Naviculaceae</taxon>
        <taxon>Seminavis</taxon>
    </lineage>
</organism>
<feature type="compositionally biased region" description="Basic and acidic residues" evidence="1">
    <location>
        <begin position="311"/>
        <end position="320"/>
    </location>
</feature>
<proteinExistence type="predicted"/>
<dbReference type="OrthoDB" id="7462577at2759"/>
<dbReference type="Gene3D" id="3.90.1720.10">
    <property type="entry name" value="endopeptidase domain like (from Nostoc punctiforme)"/>
    <property type="match status" value="1"/>
</dbReference>
<protein>
    <submittedName>
        <fullName evidence="2">Uncharacterized protein</fullName>
    </submittedName>
</protein>
<keyword evidence="3" id="KW-1185">Reference proteome</keyword>
<gene>
    <name evidence="2" type="ORF">SEMRO_661_G183230.1</name>
</gene>
<accession>A0A9N8HGV0</accession>
<dbReference type="PANTHER" id="PTHR47112">
    <property type="entry name" value="PX DOMAIN-CONTAINING PROTEIN"/>
    <property type="match status" value="1"/>
</dbReference>
<dbReference type="PANTHER" id="PTHR47112:SF1">
    <property type="entry name" value="PX DOMAIN-CONTAINING PROTEIN"/>
    <property type="match status" value="1"/>
</dbReference>
<dbReference type="Proteomes" id="UP001153069">
    <property type="component" value="Unassembled WGS sequence"/>
</dbReference>
<dbReference type="InterPro" id="IPR038765">
    <property type="entry name" value="Papain-like_cys_pep_sf"/>
</dbReference>